<proteinExistence type="predicted"/>
<reference evidence="1 2" key="1">
    <citation type="journal article" date="2023" name="Plants (Basel)">
        <title>Bridging the Gap: Combining Genomics and Transcriptomics Approaches to Understand Stylosanthes scabra, an Orphan Legume from the Brazilian Caatinga.</title>
        <authorList>
            <person name="Ferreira-Neto J.R.C."/>
            <person name="da Silva M.D."/>
            <person name="Binneck E."/>
            <person name="de Melo N.F."/>
            <person name="da Silva R.H."/>
            <person name="de Melo A.L.T.M."/>
            <person name="Pandolfi V."/>
            <person name="Bustamante F.O."/>
            <person name="Brasileiro-Vidal A.C."/>
            <person name="Benko-Iseppon A.M."/>
        </authorList>
    </citation>
    <scope>NUCLEOTIDE SEQUENCE [LARGE SCALE GENOMIC DNA]</scope>
    <source>
        <tissue evidence="1">Leaves</tissue>
    </source>
</reference>
<evidence type="ECO:0000313" key="2">
    <source>
        <dbReference type="Proteomes" id="UP001341840"/>
    </source>
</evidence>
<organism evidence="1 2">
    <name type="scientific">Stylosanthes scabra</name>
    <dbReference type="NCBI Taxonomy" id="79078"/>
    <lineage>
        <taxon>Eukaryota</taxon>
        <taxon>Viridiplantae</taxon>
        <taxon>Streptophyta</taxon>
        <taxon>Embryophyta</taxon>
        <taxon>Tracheophyta</taxon>
        <taxon>Spermatophyta</taxon>
        <taxon>Magnoliopsida</taxon>
        <taxon>eudicotyledons</taxon>
        <taxon>Gunneridae</taxon>
        <taxon>Pentapetalae</taxon>
        <taxon>rosids</taxon>
        <taxon>fabids</taxon>
        <taxon>Fabales</taxon>
        <taxon>Fabaceae</taxon>
        <taxon>Papilionoideae</taxon>
        <taxon>50 kb inversion clade</taxon>
        <taxon>dalbergioids sensu lato</taxon>
        <taxon>Dalbergieae</taxon>
        <taxon>Pterocarpus clade</taxon>
        <taxon>Stylosanthes</taxon>
    </lineage>
</organism>
<accession>A0ABU6RCM0</accession>
<comment type="caution">
    <text evidence="1">The sequence shown here is derived from an EMBL/GenBank/DDBJ whole genome shotgun (WGS) entry which is preliminary data.</text>
</comment>
<name>A0ABU6RCM0_9FABA</name>
<gene>
    <name evidence="1" type="ORF">PIB30_031826</name>
</gene>
<keyword evidence="2" id="KW-1185">Reference proteome</keyword>
<evidence type="ECO:0000313" key="1">
    <source>
        <dbReference type="EMBL" id="MED6121609.1"/>
    </source>
</evidence>
<sequence length="140" mass="16388">MRCHFPHSSEWRPNFGRGWRAWQIFLRQRWTIKQEVSSPRQPILGVIFSCTSHDRCRLLMNQFAVCLRPKRLSQMKKELAVVVIALWDSRQQWCVFFPWQNELRLMAYVGGFFKVVELSSNATKLLKETTSDGAGNTGIL</sequence>
<dbReference type="Proteomes" id="UP001341840">
    <property type="component" value="Unassembled WGS sequence"/>
</dbReference>
<protein>
    <submittedName>
        <fullName evidence="1">Uncharacterized protein</fullName>
    </submittedName>
</protein>
<dbReference type="EMBL" id="JASCZI010030346">
    <property type="protein sequence ID" value="MED6121609.1"/>
    <property type="molecule type" value="Genomic_DNA"/>
</dbReference>